<sequence length="480" mass="50694">MFTLLKDTLAAAALKAKGDRLARERTLALMEGTLREGGGRPSAYSVHDGAAYAGAPTTDAGWAEVGVGGSSRSAPGRLSSAETRNVARELAAENPYAKNALRVLEAYVVGPGVTLSHARRSPDTEGIAGDNDSLPGDIELRGLWRRFWEANAPHVTLCELAVRTWRDGEAFVRIFARPASDGTGDVPAARFLDPEEIGATRERPDSLGVLTDPADAVTPVAYLRIDPTTGEHVETIPAAEILHVKAGADDAEVRGVSVLAPLIGPLTRHAEWLETELTARRVQASVVLWRKVQGNVGAYGDSGGTTGDFAGERTGRQVFAPGSILTTSDATDLQFLAPKSSFAEASQIGRALLLGAAAGVGLPEFMLTADASNANYASTMAAEGPAVKRFAAEQRFFAAALARLWAQLTADAVARGAVSEQAAASLTPQFTFADLAHRDRPAERGADVKLVAAGVLSRAELARREGVDPQRMRREIGEEK</sequence>
<accession>A0ABX1VH03</accession>
<comment type="caution">
    <text evidence="1">The sequence shown here is derived from an EMBL/GenBank/DDBJ whole genome shotgun (WGS) entry which is preliminary data.</text>
</comment>
<dbReference type="Pfam" id="PF05136">
    <property type="entry name" value="Phage_portal_2"/>
    <property type="match status" value="1"/>
</dbReference>
<organism evidence="1 2">
    <name type="scientific">Alienimonas chondri</name>
    <dbReference type="NCBI Taxonomy" id="2681879"/>
    <lineage>
        <taxon>Bacteria</taxon>
        <taxon>Pseudomonadati</taxon>
        <taxon>Planctomycetota</taxon>
        <taxon>Planctomycetia</taxon>
        <taxon>Planctomycetales</taxon>
        <taxon>Planctomycetaceae</taxon>
        <taxon>Alienimonas</taxon>
    </lineage>
</organism>
<dbReference type="InterPro" id="IPR006429">
    <property type="entry name" value="Phage_lambda_portal"/>
</dbReference>
<dbReference type="EMBL" id="WTPX01000123">
    <property type="protein sequence ID" value="NNJ27127.1"/>
    <property type="molecule type" value="Genomic_DNA"/>
</dbReference>
<keyword evidence="2" id="KW-1185">Reference proteome</keyword>
<evidence type="ECO:0008006" key="3">
    <source>
        <dbReference type="Google" id="ProtNLM"/>
    </source>
</evidence>
<dbReference type="Proteomes" id="UP000609651">
    <property type="component" value="Unassembled WGS sequence"/>
</dbReference>
<reference evidence="1 2" key="1">
    <citation type="journal article" date="2020" name="Syst. Appl. Microbiol.">
        <title>Alienimonas chondri sp. nov., a novel planctomycete isolated from the biofilm of the red alga Chondrus crispus.</title>
        <authorList>
            <person name="Vitorino I."/>
            <person name="Albuquerque L."/>
            <person name="Wiegand S."/>
            <person name="Kallscheuer N."/>
            <person name="da Costa M.S."/>
            <person name="Lobo-da-Cunha A."/>
            <person name="Jogler C."/>
            <person name="Lage O.M."/>
        </authorList>
    </citation>
    <scope>NUCLEOTIDE SEQUENCE [LARGE SCALE GENOMIC DNA]</scope>
    <source>
        <strain evidence="1 2">LzC2</strain>
    </source>
</reference>
<gene>
    <name evidence="1" type="ORF">LzC2_32260</name>
</gene>
<protein>
    <recommendedName>
        <fullName evidence="3">Phage portal protein</fullName>
    </recommendedName>
</protein>
<evidence type="ECO:0000313" key="1">
    <source>
        <dbReference type="EMBL" id="NNJ27127.1"/>
    </source>
</evidence>
<dbReference type="RefSeq" id="WP_171188846.1">
    <property type="nucleotide sequence ID" value="NZ_WTPX01000123.1"/>
</dbReference>
<name>A0ABX1VH03_9PLAN</name>
<proteinExistence type="predicted"/>
<evidence type="ECO:0000313" key="2">
    <source>
        <dbReference type="Proteomes" id="UP000609651"/>
    </source>
</evidence>